<evidence type="ECO:0000256" key="1">
    <source>
        <dbReference type="ARBA" id="ARBA00002190"/>
    </source>
</evidence>
<dbReference type="PANTHER" id="PTHR33217:SF8">
    <property type="entry name" value="MUTATOR FAMILY TRANSPOSASE"/>
    <property type="match status" value="1"/>
</dbReference>
<keyword evidence="3 6" id="KW-0815">Transposition</keyword>
<proteinExistence type="inferred from homology"/>
<keyword evidence="5 6" id="KW-0233">DNA recombination</keyword>
<evidence type="ECO:0000256" key="6">
    <source>
        <dbReference type="RuleBase" id="RU365089"/>
    </source>
</evidence>
<keyword evidence="6" id="KW-0814">Transposable element</keyword>
<dbReference type="EMBL" id="BJWI01000014">
    <property type="protein sequence ID" value="GEM01700.1"/>
    <property type="molecule type" value="Genomic_DNA"/>
</dbReference>
<evidence type="ECO:0000256" key="2">
    <source>
        <dbReference type="ARBA" id="ARBA00010961"/>
    </source>
</evidence>
<evidence type="ECO:0000256" key="3">
    <source>
        <dbReference type="ARBA" id="ARBA00022578"/>
    </source>
</evidence>
<accession>A0ABQ0VP54</accession>
<dbReference type="InterPro" id="IPR001207">
    <property type="entry name" value="Transposase_mutator"/>
</dbReference>
<keyword evidence="8" id="KW-1185">Reference proteome</keyword>
<dbReference type="Proteomes" id="UP000321547">
    <property type="component" value="Unassembled WGS sequence"/>
</dbReference>
<reference evidence="7 8" key="1">
    <citation type="submission" date="2019-07" db="EMBL/GenBank/DDBJ databases">
        <title>Whole genome shotgun sequence of Halolactibacillus halophilus NBRC 100868.</title>
        <authorList>
            <person name="Hosoyama A."/>
            <person name="Uohara A."/>
            <person name="Ohji S."/>
            <person name="Ichikawa N."/>
        </authorList>
    </citation>
    <scope>NUCLEOTIDE SEQUENCE [LARGE SCALE GENOMIC DNA]</scope>
    <source>
        <strain evidence="7 8">NBRC 100868</strain>
    </source>
</reference>
<dbReference type="PANTHER" id="PTHR33217">
    <property type="entry name" value="TRANSPOSASE FOR INSERTION SEQUENCE ELEMENT IS1081"/>
    <property type="match status" value="1"/>
</dbReference>
<protein>
    <recommendedName>
        <fullName evidence="6">Mutator family transposase</fullName>
    </recommendedName>
</protein>
<dbReference type="Pfam" id="PF00872">
    <property type="entry name" value="Transposase_mut"/>
    <property type="match status" value="1"/>
</dbReference>
<gene>
    <name evidence="7" type="ORF">HHA03_12320</name>
</gene>
<evidence type="ECO:0000256" key="4">
    <source>
        <dbReference type="ARBA" id="ARBA00023125"/>
    </source>
</evidence>
<comment type="caution">
    <text evidence="7">The sequence shown here is derived from an EMBL/GenBank/DDBJ whole genome shotgun (WGS) entry which is preliminary data.</text>
</comment>
<comment type="function">
    <text evidence="1 6">Required for the transposition of the insertion element.</text>
</comment>
<evidence type="ECO:0000313" key="8">
    <source>
        <dbReference type="Proteomes" id="UP000321547"/>
    </source>
</evidence>
<evidence type="ECO:0000313" key="7">
    <source>
        <dbReference type="EMBL" id="GEM01700.1"/>
    </source>
</evidence>
<organism evidence="7 8">
    <name type="scientific">Halolactibacillus halophilus</name>
    <dbReference type="NCBI Taxonomy" id="306540"/>
    <lineage>
        <taxon>Bacteria</taxon>
        <taxon>Bacillati</taxon>
        <taxon>Bacillota</taxon>
        <taxon>Bacilli</taxon>
        <taxon>Bacillales</taxon>
        <taxon>Bacillaceae</taxon>
        <taxon>Halolactibacillus</taxon>
    </lineage>
</organism>
<name>A0ABQ0VP54_9BACI</name>
<sequence length="100" mass="11665">MSIRIPCDRNGFFEQQTVSFYKRNNESLEEVVSHLYKIGVATSEIADLMEKMYGHHYSKQNISNFTKMIITDIEAYKSSPLNNRNVCAYNSAYTTKKRVR</sequence>
<keyword evidence="4 6" id="KW-0238">DNA-binding</keyword>
<evidence type="ECO:0000256" key="5">
    <source>
        <dbReference type="ARBA" id="ARBA00023172"/>
    </source>
</evidence>
<comment type="similarity">
    <text evidence="2 6">Belongs to the transposase mutator family.</text>
</comment>